<evidence type="ECO:0000256" key="4">
    <source>
        <dbReference type="ARBA" id="ARBA00023053"/>
    </source>
</evidence>
<accession>A0A377HPT3</accession>
<dbReference type="GO" id="GO:0006814">
    <property type="term" value="P:sodium ion transport"/>
    <property type="evidence" value="ECO:0007669"/>
    <property type="project" value="UniProtKB-UniRule"/>
</dbReference>
<dbReference type="InterPro" id="IPR056147">
    <property type="entry name" value="NQRA_N"/>
</dbReference>
<feature type="domain" description="Na(+)-translocating NADH-quinone reductase subunit A C-terminal" evidence="10">
    <location>
        <begin position="290"/>
        <end position="338"/>
    </location>
</feature>
<keyword evidence="2 8" id="KW-1278">Translocase</keyword>
<comment type="similarity">
    <text evidence="8">Belongs to the NqrA family.</text>
</comment>
<evidence type="ECO:0000256" key="3">
    <source>
        <dbReference type="ARBA" id="ARBA00023027"/>
    </source>
</evidence>
<dbReference type="NCBIfam" id="NF003759">
    <property type="entry name" value="PRK05352.1-2"/>
    <property type="match status" value="1"/>
</dbReference>
<keyword evidence="6 8" id="KW-0830">Ubiquinone</keyword>
<evidence type="ECO:0000313" key="13">
    <source>
        <dbReference type="Proteomes" id="UP000254512"/>
    </source>
</evidence>
<dbReference type="AlphaFoldDB" id="A0A377HPT3"/>
<dbReference type="Pfam" id="PF11973">
    <property type="entry name" value="NQRA_SLBB"/>
    <property type="match status" value="1"/>
</dbReference>
<keyword evidence="1 8" id="KW-0813">Transport</keyword>
<comment type="function">
    <text evidence="8">NQR complex catalyzes the reduction of ubiquinone-1 to ubiquinol by two successive reactions, coupled with the transport of Na(+) ions from the cytoplasm to the periplasm. NqrA to NqrE are probably involved in the second step, the conversion of ubisemiquinone to ubiquinol.</text>
</comment>
<dbReference type="GO" id="GO:0016655">
    <property type="term" value="F:oxidoreductase activity, acting on NAD(P)H, quinone or similar compound as acceptor"/>
    <property type="evidence" value="ECO:0007669"/>
    <property type="project" value="UniProtKB-UniRule"/>
</dbReference>
<evidence type="ECO:0000256" key="8">
    <source>
        <dbReference type="HAMAP-Rule" id="MF_00425"/>
    </source>
</evidence>
<evidence type="ECO:0000313" key="12">
    <source>
        <dbReference type="EMBL" id="STO58218.1"/>
    </source>
</evidence>
<dbReference type="NCBIfam" id="TIGR01936">
    <property type="entry name" value="nqrA"/>
    <property type="match status" value="1"/>
</dbReference>
<dbReference type="Proteomes" id="UP000254512">
    <property type="component" value="Unassembled WGS sequence"/>
</dbReference>
<evidence type="ECO:0000259" key="10">
    <source>
        <dbReference type="Pfam" id="PF11973"/>
    </source>
</evidence>
<dbReference type="PANTHER" id="PTHR37839">
    <property type="entry name" value="NA(+)-TRANSLOCATING NADH-QUINONE REDUCTASE SUBUNIT A"/>
    <property type="match status" value="1"/>
</dbReference>
<comment type="catalytic activity">
    <reaction evidence="8">
        <text>a ubiquinone + n Na(+)(in) + NADH + H(+) = a ubiquinol + n Na(+)(out) + NAD(+)</text>
        <dbReference type="Rhea" id="RHEA:47748"/>
        <dbReference type="Rhea" id="RHEA-COMP:9565"/>
        <dbReference type="Rhea" id="RHEA-COMP:9566"/>
        <dbReference type="ChEBI" id="CHEBI:15378"/>
        <dbReference type="ChEBI" id="CHEBI:16389"/>
        <dbReference type="ChEBI" id="CHEBI:17976"/>
        <dbReference type="ChEBI" id="CHEBI:29101"/>
        <dbReference type="ChEBI" id="CHEBI:57540"/>
        <dbReference type="ChEBI" id="CHEBI:57945"/>
        <dbReference type="EC" id="7.2.1.1"/>
    </reaction>
</comment>
<sequence length="475" mass="51899">MEESLTRQWKVVLNCAITEFFPVNVVQVRMITIKKGLDIPIAGTPAQVINDGPAIKKVALLGEEYVGMRPTMHVRVGDVVKKGQILFEDKKNPGVKFTAPAAGTVVEVNRGAKRVLQSVVIEVEGNEQVTFNKYEASEIAGLDRQVIVDQLVESGMWTALRTRPFSKTPAVDASPAAVFVTAMDTNPLAANPELIINEQQEAFVAGLDVVSRLTEGKVFVCKGESSLPRSKQSNVEEHVFTGPHPAGLVGTHIHFLRPVGLGVQVWHLNYQDVIAFGKLFLTGELFTDRVISLAGPVVNNPRLVRTQIGASIAELTDNELMPGEIRIISGSVLSGTNAGGVHGYLGRFHLQVSALREGREKELFGWIAPGKNKFSVTRAFLSQFFKGQLFNMTTTTNGSERSMVPIGNYERVMPLDIEPTLLLRDICAGDLDSMSQLGALELDPEDLALCTFVCPGKYDFGPMLRECLDQIEKEG</sequence>
<evidence type="ECO:0000259" key="9">
    <source>
        <dbReference type="Pfam" id="PF05896"/>
    </source>
</evidence>
<dbReference type="EC" id="7.2.1.1" evidence="8"/>
<keyword evidence="5 8" id="KW-0406">Ion transport</keyword>
<comment type="subunit">
    <text evidence="8">Composed of six subunits; NqrA, NqrB, NqrC, NqrD, NqrE and NqrF.</text>
</comment>
<reference evidence="12 13" key="1">
    <citation type="submission" date="2018-06" db="EMBL/GenBank/DDBJ databases">
        <authorList>
            <consortium name="Pathogen Informatics"/>
            <person name="Doyle S."/>
        </authorList>
    </citation>
    <scope>NUCLEOTIDE SEQUENCE [LARGE SCALE GENOMIC DNA]</scope>
    <source>
        <strain evidence="12 13">NCTC11645</strain>
    </source>
</reference>
<keyword evidence="3 8" id="KW-0520">NAD</keyword>
<dbReference type="Pfam" id="PF05896">
    <property type="entry name" value="NQRA_N"/>
    <property type="match status" value="1"/>
</dbReference>
<proteinExistence type="inferred from homology"/>
<evidence type="ECO:0000256" key="5">
    <source>
        <dbReference type="ARBA" id="ARBA00023065"/>
    </source>
</evidence>
<dbReference type="Pfam" id="PF24836">
    <property type="entry name" value="NQRA_2nd"/>
    <property type="match status" value="1"/>
</dbReference>
<dbReference type="InterPro" id="IPR022615">
    <property type="entry name" value="NqrA_C_domain"/>
</dbReference>
<evidence type="ECO:0000256" key="7">
    <source>
        <dbReference type="ARBA" id="ARBA00023201"/>
    </source>
</evidence>
<keyword evidence="7 8" id="KW-0739">Sodium transport</keyword>
<dbReference type="HAMAP" id="MF_00425">
    <property type="entry name" value="NqrA"/>
    <property type="match status" value="1"/>
</dbReference>
<dbReference type="InterPro" id="IPR008703">
    <property type="entry name" value="NqrA"/>
</dbReference>
<keyword evidence="4 8" id="KW-0915">Sodium</keyword>
<evidence type="ECO:0000256" key="1">
    <source>
        <dbReference type="ARBA" id="ARBA00022448"/>
    </source>
</evidence>
<name>A0A377HPT3_GRIHO</name>
<protein>
    <recommendedName>
        <fullName evidence="8">Na(+)-translocating NADH-quinone reductase subunit A</fullName>
        <shortName evidence="8">Na(+)-NQR subunit A</shortName>
        <shortName evidence="8">Na(+)-translocating NQR subunit A</shortName>
        <ecNumber evidence="8">7.2.1.1</ecNumber>
    </recommendedName>
    <alternativeName>
        <fullName evidence="8">NQR complex subunit A</fullName>
    </alternativeName>
    <alternativeName>
        <fullName evidence="8">NQR-1 subunit A</fullName>
    </alternativeName>
</protein>
<gene>
    <name evidence="8 12" type="primary">nqrA</name>
    <name evidence="12" type="ORF">NCTC11645_02647</name>
</gene>
<evidence type="ECO:0000256" key="2">
    <source>
        <dbReference type="ARBA" id="ARBA00022967"/>
    </source>
</evidence>
<feature type="domain" description="NqrA second alpha/beta" evidence="11">
    <location>
        <begin position="142"/>
        <end position="285"/>
    </location>
</feature>
<evidence type="ECO:0000256" key="6">
    <source>
        <dbReference type="ARBA" id="ARBA00023075"/>
    </source>
</evidence>
<dbReference type="PANTHER" id="PTHR37839:SF1">
    <property type="entry name" value="NA(+)-TRANSLOCATING NADH-QUINONE REDUCTASE SUBUNIT A"/>
    <property type="match status" value="1"/>
</dbReference>
<organism evidence="12 13">
    <name type="scientific">Grimontia hollisae</name>
    <name type="common">Vibrio hollisae</name>
    <dbReference type="NCBI Taxonomy" id="673"/>
    <lineage>
        <taxon>Bacteria</taxon>
        <taxon>Pseudomonadati</taxon>
        <taxon>Pseudomonadota</taxon>
        <taxon>Gammaproteobacteria</taxon>
        <taxon>Vibrionales</taxon>
        <taxon>Vibrionaceae</taxon>
        <taxon>Grimontia</taxon>
    </lineage>
</organism>
<dbReference type="STRING" id="673.AL542_13250"/>
<evidence type="ECO:0000259" key="11">
    <source>
        <dbReference type="Pfam" id="PF24836"/>
    </source>
</evidence>
<keyword evidence="12" id="KW-0560">Oxidoreductase</keyword>
<dbReference type="EMBL" id="UGHD01000002">
    <property type="protein sequence ID" value="STO58218.1"/>
    <property type="molecule type" value="Genomic_DNA"/>
</dbReference>
<dbReference type="InterPro" id="IPR056148">
    <property type="entry name" value="NQRA_2nd"/>
</dbReference>
<feature type="domain" description="NqrA N-terminal barrel-sandwich hybrid" evidence="9">
    <location>
        <begin position="31"/>
        <end position="124"/>
    </location>
</feature>